<protein>
    <submittedName>
        <fullName evidence="4">Lytic transglycosylase domain-containing protein</fullName>
    </submittedName>
</protein>
<dbReference type="SUPFAM" id="SSF53955">
    <property type="entry name" value="Lysozyme-like"/>
    <property type="match status" value="1"/>
</dbReference>
<evidence type="ECO:0000313" key="4">
    <source>
        <dbReference type="EMBL" id="MFC3150543.1"/>
    </source>
</evidence>
<reference evidence="5" key="1">
    <citation type="journal article" date="2019" name="Int. J. Syst. Evol. Microbiol.">
        <title>The Global Catalogue of Microorganisms (GCM) 10K type strain sequencing project: providing services to taxonomists for standard genome sequencing and annotation.</title>
        <authorList>
            <consortium name="The Broad Institute Genomics Platform"/>
            <consortium name="The Broad Institute Genome Sequencing Center for Infectious Disease"/>
            <person name="Wu L."/>
            <person name="Ma J."/>
        </authorList>
    </citation>
    <scope>NUCLEOTIDE SEQUENCE [LARGE SCALE GENOMIC DNA]</scope>
    <source>
        <strain evidence="5">KCTC 52438</strain>
    </source>
</reference>
<dbReference type="CDD" id="cd00254">
    <property type="entry name" value="LT-like"/>
    <property type="match status" value="1"/>
</dbReference>
<dbReference type="Proteomes" id="UP001595476">
    <property type="component" value="Unassembled WGS sequence"/>
</dbReference>
<evidence type="ECO:0000313" key="5">
    <source>
        <dbReference type="Proteomes" id="UP001595476"/>
    </source>
</evidence>
<comment type="caution">
    <text evidence="4">The sequence shown here is derived from an EMBL/GenBank/DDBJ whole genome shotgun (WGS) entry which is preliminary data.</text>
</comment>
<keyword evidence="2" id="KW-0472">Membrane</keyword>
<evidence type="ECO:0000259" key="3">
    <source>
        <dbReference type="Pfam" id="PF01464"/>
    </source>
</evidence>
<proteinExistence type="inferred from homology"/>
<gene>
    <name evidence="4" type="ORF">ACFOEK_05875</name>
</gene>
<keyword evidence="2" id="KW-0812">Transmembrane</keyword>
<name>A0ABV7H9D8_9GAMM</name>
<keyword evidence="5" id="KW-1185">Reference proteome</keyword>
<dbReference type="Gene3D" id="1.10.530.10">
    <property type="match status" value="1"/>
</dbReference>
<comment type="similarity">
    <text evidence="1">Belongs to the transglycosylase Slt family.</text>
</comment>
<dbReference type="Pfam" id="PF01464">
    <property type="entry name" value="SLT"/>
    <property type="match status" value="1"/>
</dbReference>
<evidence type="ECO:0000256" key="1">
    <source>
        <dbReference type="ARBA" id="ARBA00007734"/>
    </source>
</evidence>
<feature type="domain" description="Transglycosylase SLT" evidence="3">
    <location>
        <begin position="113"/>
        <end position="212"/>
    </location>
</feature>
<evidence type="ECO:0000256" key="2">
    <source>
        <dbReference type="SAM" id="Phobius"/>
    </source>
</evidence>
<feature type="transmembrane region" description="Helical" evidence="2">
    <location>
        <begin position="27"/>
        <end position="51"/>
    </location>
</feature>
<dbReference type="InterPro" id="IPR008258">
    <property type="entry name" value="Transglycosylase_SLT_dom_1"/>
</dbReference>
<sequence length="224" mass="25678">MKEAVYCIRSAALSHQGQQSIQPFTAAYLPAVKVVATVIATILAFLCTVFLPSQSFASQQPDPELKQRLLSAVNTHHGFKDRFDADVWLTDMSGRLKRYIKDDETRMKLLINIHKEASIADLNPQLVIAVIHVESGFDRFALSRVGAQGYMQVMPFWKKELGRTNDNLMNEATNLRYGCTILKYYIDKEKGDWQRGLARYNGSLGRTKYPEKVFKFMDKYWQVN</sequence>
<accession>A0ABV7H9D8</accession>
<dbReference type="EMBL" id="JBHRSZ010000002">
    <property type="protein sequence ID" value="MFC3150543.1"/>
    <property type="molecule type" value="Genomic_DNA"/>
</dbReference>
<dbReference type="RefSeq" id="WP_386717527.1">
    <property type="nucleotide sequence ID" value="NZ_JBHRSZ010000002.1"/>
</dbReference>
<keyword evidence="2" id="KW-1133">Transmembrane helix</keyword>
<dbReference type="PANTHER" id="PTHR37423:SF2">
    <property type="entry name" value="MEMBRANE-BOUND LYTIC MUREIN TRANSGLYCOSYLASE C"/>
    <property type="match status" value="1"/>
</dbReference>
<dbReference type="PANTHER" id="PTHR37423">
    <property type="entry name" value="SOLUBLE LYTIC MUREIN TRANSGLYCOSYLASE-RELATED"/>
    <property type="match status" value="1"/>
</dbReference>
<organism evidence="4 5">
    <name type="scientific">Litoribrevibacter euphylliae</name>
    <dbReference type="NCBI Taxonomy" id="1834034"/>
    <lineage>
        <taxon>Bacteria</taxon>
        <taxon>Pseudomonadati</taxon>
        <taxon>Pseudomonadota</taxon>
        <taxon>Gammaproteobacteria</taxon>
        <taxon>Oceanospirillales</taxon>
        <taxon>Oceanospirillaceae</taxon>
        <taxon>Litoribrevibacter</taxon>
    </lineage>
</organism>
<dbReference type="InterPro" id="IPR023346">
    <property type="entry name" value="Lysozyme-like_dom_sf"/>
</dbReference>